<dbReference type="RefSeq" id="WP_331389143.1">
    <property type="nucleotide sequence ID" value="NZ_JAZKLB010000001.1"/>
</dbReference>
<sequence length="144" mass="16134">MSRIIVILLAAGLALASVLWLRHENGNLRRSFDRANKAATEQKTTIGMLKNQLAVSQRIARTNETAQVRLSDELTAAGEQAVMREQTITRLLNENEDLRRWYRADLPDAVRRLHTRTACASAGHCLQRLPESEPLPDAGKRSAH</sequence>
<evidence type="ECO:0000313" key="1">
    <source>
        <dbReference type="EMBL" id="MEE9683301.1"/>
    </source>
</evidence>
<gene>
    <name evidence="1" type="primary">lysB</name>
    <name evidence="1" type="ORF">V4839_07350</name>
</gene>
<dbReference type="InterPro" id="IPR020000">
    <property type="entry name" value="Phage_P2_LysB"/>
</dbReference>
<evidence type="ECO:0000313" key="2">
    <source>
        <dbReference type="Proteomes" id="UP001335910"/>
    </source>
</evidence>
<protein>
    <submittedName>
        <fullName evidence="1">Rz-like lysis system protein LysB</fullName>
    </submittedName>
</protein>
<organism evidence="1 2">
    <name type="scientific">Lelliottia amnigena</name>
    <name type="common">Enterobacter amnigenus</name>
    <dbReference type="NCBI Taxonomy" id="61646"/>
    <lineage>
        <taxon>Bacteria</taxon>
        <taxon>Pseudomonadati</taxon>
        <taxon>Pseudomonadota</taxon>
        <taxon>Gammaproteobacteria</taxon>
        <taxon>Enterobacterales</taxon>
        <taxon>Enterobacteriaceae</taxon>
        <taxon>Lelliottia</taxon>
    </lineage>
</organism>
<accession>A0ABU7U9V5</accession>
<reference evidence="1 2" key="1">
    <citation type="submission" date="2023-10" db="EMBL/GenBank/DDBJ databases">
        <title>Wastewater isolates of ESBL- and carbapenemase-producing Gram-negative bacteria from New Zealand.</title>
        <authorList>
            <person name="Straub C."/>
            <person name="Weaver L."/>
            <person name="Cornelius A."/>
            <person name="Mcgill E."/>
            <person name="Dyet K."/>
            <person name="White L."/>
            <person name="Pattis I."/>
        </authorList>
    </citation>
    <scope>NUCLEOTIDE SEQUENCE [LARGE SCALE GENOMIC DNA]</scope>
    <source>
        <strain evidence="1 2">ESBL35</strain>
    </source>
</reference>
<name>A0ABU7U9V5_LELAM</name>
<comment type="caution">
    <text evidence="1">The sequence shown here is derived from an EMBL/GenBank/DDBJ whole genome shotgun (WGS) entry which is preliminary data.</text>
</comment>
<dbReference type="EMBL" id="JAZKLI010000001">
    <property type="protein sequence ID" value="MEE9683301.1"/>
    <property type="molecule type" value="Genomic_DNA"/>
</dbReference>
<dbReference type="Proteomes" id="UP001335910">
    <property type="component" value="Unassembled WGS sequence"/>
</dbReference>
<dbReference type="NCBIfam" id="TIGR03495">
    <property type="entry name" value="phage_LysB"/>
    <property type="match status" value="1"/>
</dbReference>
<keyword evidence="2" id="KW-1185">Reference proteome</keyword>
<proteinExistence type="predicted"/>